<evidence type="ECO:0000256" key="4">
    <source>
        <dbReference type="SAM" id="MobiDB-lite"/>
    </source>
</evidence>
<dbReference type="Proteomes" id="UP000651452">
    <property type="component" value="Unassembled WGS sequence"/>
</dbReference>
<dbReference type="InterPro" id="IPR043145">
    <property type="entry name" value="Znf_ZZ_sf"/>
</dbReference>
<keyword evidence="7" id="KW-1185">Reference proteome</keyword>
<reference evidence="6" key="2">
    <citation type="submission" date="2020-09" db="EMBL/GenBank/DDBJ databases">
        <title>Reference genome assembly for Australian Ascochyta lentis isolate Al4.</title>
        <authorList>
            <person name="Lee R.C."/>
            <person name="Farfan-Caceres L.M."/>
            <person name="Debler J.W."/>
            <person name="Williams A.H."/>
            <person name="Henares B.M."/>
        </authorList>
    </citation>
    <scope>NUCLEOTIDE SEQUENCE</scope>
    <source>
        <strain evidence="6">Al4</strain>
    </source>
</reference>
<dbReference type="GO" id="GO:0016236">
    <property type="term" value="P:macroautophagy"/>
    <property type="evidence" value="ECO:0007669"/>
    <property type="project" value="TreeGrafter"/>
</dbReference>
<dbReference type="GO" id="GO:0043130">
    <property type="term" value="F:ubiquitin binding"/>
    <property type="evidence" value="ECO:0007669"/>
    <property type="project" value="TreeGrafter"/>
</dbReference>
<comment type="caution">
    <text evidence="6">The sequence shown here is derived from an EMBL/GenBank/DDBJ whole genome shotgun (WGS) entry which is preliminary data.</text>
</comment>
<gene>
    <name evidence="6" type="ORF">EKO04_010025</name>
</gene>
<dbReference type="PANTHER" id="PTHR20930">
    <property type="entry name" value="OVARIAN CARCINOMA ANTIGEN CA125-RELATED"/>
    <property type="match status" value="1"/>
</dbReference>
<proteinExistence type="predicted"/>
<feature type="compositionally biased region" description="Polar residues" evidence="4">
    <location>
        <begin position="108"/>
        <end position="119"/>
    </location>
</feature>
<accession>A0A8H7IZ80</accession>
<feature type="region of interest" description="Disordered" evidence="4">
    <location>
        <begin position="108"/>
        <end position="194"/>
    </location>
</feature>
<dbReference type="Pfam" id="PF00569">
    <property type="entry name" value="ZZ"/>
    <property type="match status" value="1"/>
</dbReference>
<feature type="domain" description="ZZ-type" evidence="5">
    <location>
        <begin position="446"/>
        <end position="492"/>
    </location>
</feature>
<evidence type="ECO:0000313" key="7">
    <source>
        <dbReference type="Proteomes" id="UP000651452"/>
    </source>
</evidence>
<dbReference type="SMART" id="SM00291">
    <property type="entry name" value="ZnF_ZZ"/>
    <property type="match status" value="1"/>
</dbReference>
<feature type="compositionally biased region" description="Low complexity" evidence="4">
    <location>
        <begin position="44"/>
        <end position="54"/>
    </location>
</feature>
<evidence type="ECO:0000256" key="2">
    <source>
        <dbReference type="ARBA" id="ARBA00022771"/>
    </source>
</evidence>
<dbReference type="SUPFAM" id="SSF57850">
    <property type="entry name" value="RING/U-box"/>
    <property type="match status" value="1"/>
</dbReference>
<name>A0A8H7IZ80_9PLEO</name>
<protein>
    <recommendedName>
        <fullName evidence="5">ZZ-type domain-containing protein</fullName>
    </recommendedName>
</protein>
<dbReference type="GO" id="GO:0008270">
    <property type="term" value="F:zinc ion binding"/>
    <property type="evidence" value="ECO:0007669"/>
    <property type="project" value="UniProtKB-KW"/>
</dbReference>
<organism evidence="6 7">
    <name type="scientific">Ascochyta lentis</name>
    <dbReference type="NCBI Taxonomy" id="205686"/>
    <lineage>
        <taxon>Eukaryota</taxon>
        <taxon>Fungi</taxon>
        <taxon>Dikarya</taxon>
        <taxon>Ascomycota</taxon>
        <taxon>Pezizomycotina</taxon>
        <taxon>Dothideomycetes</taxon>
        <taxon>Pleosporomycetidae</taxon>
        <taxon>Pleosporales</taxon>
        <taxon>Pleosporineae</taxon>
        <taxon>Didymellaceae</taxon>
        <taxon>Ascochyta</taxon>
    </lineage>
</organism>
<evidence type="ECO:0000256" key="1">
    <source>
        <dbReference type="ARBA" id="ARBA00022723"/>
    </source>
</evidence>
<dbReference type="OrthoDB" id="661148at2759"/>
<evidence type="ECO:0000259" key="5">
    <source>
        <dbReference type="SMART" id="SM00291"/>
    </source>
</evidence>
<feature type="region of interest" description="Disordered" evidence="4">
    <location>
        <begin position="1"/>
        <end position="94"/>
    </location>
</feature>
<keyword evidence="3" id="KW-0862">Zinc</keyword>
<keyword evidence="1" id="KW-0479">Metal-binding</keyword>
<dbReference type="AlphaFoldDB" id="A0A8H7IZ80"/>
<feature type="region of interest" description="Disordered" evidence="4">
    <location>
        <begin position="540"/>
        <end position="572"/>
    </location>
</feature>
<keyword evidence="2" id="KW-0863">Zinc-finger</keyword>
<dbReference type="GO" id="GO:0000407">
    <property type="term" value="C:phagophore assembly site"/>
    <property type="evidence" value="ECO:0007669"/>
    <property type="project" value="TreeGrafter"/>
</dbReference>
<feature type="compositionally biased region" description="Polar residues" evidence="4">
    <location>
        <begin position="135"/>
        <end position="165"/>
    </location>
</feature>
<dbReference type="PANTHER" id="PTHR20930:SF0">
    <property type="entry name" value="PROTEIN ILRUN"/>
    <property type="match status" value="1"/>
</dbReference>
<dbReference type="InterPro" id="IPR000433">
    <property type="entry name" value="Znf_ZZ"/>
</dbReference>
<dbReference type="EMBL" id="RZGK01000019">
    <property type="protein sequence ID" value="KAF9692178.1"/>
    <property type="molecule type" value="Genomic_DNA"/>
</dbReference>
<evidence type="ECO:0000313" key="6">
    <source>
        <dbReference type="EMBL" id="KAF9692178.1"/>
    </source>
</evidence>
<feature type="compositionally biased region" description="Polar residues" evidence="4">
    <location>
        <begin position="1"/>
        <end position="36"/>
    </location>
</feature>
<reference evidence="6" key="1">
    <citation type="submission" date="2018-12" db="EMBL/GenBank/DDBJ databases">
        <authorList>
            <person name="Syme R.A."/>
            <person name="Farfan-Caceres L."/>
            <person name="Lichtenzveig J."/>
        </authorList>
    </citation>
    <scope>NUCLEOTIDE SEQUENCE</scope>
    <source>
        <strain evidence="6">Al4</strain>
    </source>
</reference>
<evidence type="ECO:0000256" key="3">
    <source>
        <dbReference type="ARBA" id="ARBA00022833"/>
    </source>
</evidence>
<dbReference type="Gene3D" id="3.30.60.90">
    <property type="match status" value="1"/>
</dbReference>
<sequence>MHHYPSAQQSKGHSSQHYQPTSNTYRGPYAQSNSEDAQPFYGTLSPAPIIAELPAPLPPAPPSSTSEKQLTEDGQLARKLSAPDQQSKDDEELAQRLQYLEIQEARSRCNSNVSQQQRPVSMALPSPSHMRSLAQHRSSQSLRPHSQNIPMSTQISPGIVQQQPTPLLRPHSQGLPSEVPWSPGSFGPPPQAQSRYSLLPEVVPSQTSDVPPSRRPLAAVSNLPEVVTHNLFQEVEPLPDPASMAAYLEENRQVPYPPQWRLHPVVKMYHAQTNITSRRDWLDTPDSSAWLTQRRSEYSSNPSPAAFTFAFKTKGGSYRDPRLSWVMHSNLEEAKAKKRQPQWTYELRLDLNSGMRKREVLNPGGKTNILTTYVHASNYDSLRFVGNDRKAYLWVSHRPLDFANSGRYDILRHALFVATGNHPDPLYGDIVADHTYWDGFIDETEVHSGVICIECQTKPIVGQRWKCKTCPDHNICGFCWISAAKKSIEPTCRLVLTCLPDETLYLRSATVDPALVVASFQVLKDWQKHELRRHKGRNPETFLANEESAREKDLGRLSCWRGSDLGAKPGPP</sequence>